<dbReference type="Proteomes" id="UP000015241">
    <property type="component" value="Unassembled WGS sequence"/>
</dbReference>
<gene>
    <name evidence="7" type="ORF">FOMPIDRAFT_1152038</name>
</gene>
<dbReference type="Pfam" id="PF04140">
    <property type="entry name" value="ICMT"/>
    <property type="match status" value="1"/>
</dbReference>
<dbReference type="EMBL" id="KE504206">
    <property type="protein sequence ID" value="EPS95501.1"/>
    <property type="molecule type" value="Genomic_DNA"/>
</dbReference>
<dbReference type="InParanoid" id="S8DQB4"/>
<dbReference type="GO" id="GO:0032259">
    <property type="term" value="P:methylation"/>
    <property type="evidence" value="ECO:0007669"/>
    <property type="project" value="UniProtKB-KW"/>
</dbReference>
<name>S8DQB4_FOMSC</name>
<keyword evidence="3" id="KW-1133">Transmembrane helix</keyword>
<dbReference type="InterPro" id="IPR007269">
    <property type="entry name" value="ICMT_MeTrfase"/>
</dbReference>
<evidence type="ECO:0000256" key="6">
    <source>
        <dbReference type="SAM" id="MobiDB-lite"/>
    </source>
</evidence>
<keyword evidence="2" id="KW-0812">Transmembrane</keyword>
<evidence type="ECO:0000256" key="3">
    <source>
        <dbReference type="ARBA" id="ARBA00022989"/>
    </source>
</evidence>
<evidence type="ECO:0000256" key="1">
    <source>
        <dbReference type="ARBA" id="ARBA00004141"/>
    </source>
</evidence>
<keyword evidence="5" id="KW-0256">Endoplasmic reticulum</keyword>
<dbReference type="GO" id="GO:0004671">
    <property type="term" value="F:protein C-terminal S-isoprenylcysteine carboxyl O-methyltransferase activity"/>
    <property type="evidence" value="ECO:0007669"/>
    <property type="project" value="UniProtKB-EC"/>
</dbReference>
<evidence type="ECO:0000256" key="2">
    <source>
        <dbReference type="ARBA" id="ARBA00022692"/>
    </source>
</evidence>
<dbReference type="eggNOG" id="ENOG502S9FN">
    <property type="taxonomic scope" value="Eukaryota"/>
</dbReference>
<protein>
    <recommendedName>
        <fullName evidence="5">Protein-S-isoprenylcysteine O-methyltransferase</fullName>
        <ecNumber evidence="5">2.1.1.100</ecNumber>
    </recommendedName>
</protein>
<evidence type="ECO:0000313" key="8">
    <source>
        <dbReference type="Proteomes" id="UP000015241"/>
    </source>
</evidence>
<keyword evidence="5" id="KW-0949">S-adenosyl-L-methionine</keyword>
<dbReference type="HOGENOM" id="CLU_065200_6_0_1"/>
<dbReference type="OrthoDB" id="422086at2759"/>
<dbReference type="EC" id="2.1.1.100" evidence="5"/>
<evidence type="ECO:0000313" key="7">
    <source>
        <dbReference type="EMBL" id="EPS95501.1"/>
    </source>
</evidence>
<dbReference type="STRING" id="743788.S8DQB4"/>
<dbReference type="AlphaFoldDB" id="S8DQB4"/>
<dbReference type="InterPro" id="IPR052527">
    <property type="entry name" value="Metal_cation-efflux_comp"/>
</dbReference>
<feature type="region of interest" description="Disordered" evidence="6">
    <location>
        <begin position="1"/>
        <end position="22"/>
    </location>
</feature>
<keyword evidence="8" id="KW-1185">Reference proteome</keyword>
<evidence type="ECO:0000256" key="5">
    <source>
        <dbReference type="RuleBase" id="RU362022"/>
    </source>
</evidence>
<dbReference type="PANTHER" id="PTHR43847:SF1">
    <property type="entry name" value="BLL3993 PROTEIN"/>
    <property type="match status" value="1"/>
</dbReference>
<evidence type="ECO:0000256" key="4">
    <source>
        <dbReference type="ARBA" id="ARBA00023136"/>
    </source>
</evidence>
<organism evidence="7 8">
    <name type="scientific">Fomitopsis schrenkii</name>
    <name type="common">Brown rot fungus</name>
    <dbReference type="NCBI Taxonomy" id="2126942"/>
    <lineage>
        <taxon>Eukaryota</taxon>
        <taxon>Fungi</taxon>
        <taxon>Dikarya</taxon>
        <taxon>Basidiomycota</taxon>
        <taxon>Agaricomycotina</taxon>
        <taxon>Agaricomycetes</taxon>
        <taxon>Polyporales</taxon>
        <taxon>Fomitopsis</taxon>
    </lineage>
</organism>
<comment type="subcellular location">
    <subcellularLocation>
        <location evidence="5">Endoplasmic reticulum membrane</location>
        <topology evidence="5">Multi-pass membrane protein</topology>
    </subcellularLocation>
    <subcellularLocation>
        <location evidence="1">Membrane</location>
        <topology evidence="1">Multi-pass membrane protein</topology>
    </subcellularLocation>
</comment>
<accession>S8DQB4</accession>
<dbReference type="PANTHER" id="PTHR43847">
    <property type="entry name" value="BLL3993 PROTEIN"/>
    <property type="match status" value="1"/>
</dbReference>
<proteinExistence type="inferred from homology"/>
<dbReference type="GO" id="GO:0005789">
    <property type="term" value="C:endoplasmic reticulum membrane"/>
    <property type="evidence" value="ECO:0007669"/>
    <property type="project" value="UniProtKB-SubCell"/>
</dbReference>
<sequence>MTHRSSTSPTPPPSEKEIQARGNISRRERIFTRIARLTANIIKYTAWASAGCTVVVVAARHHPNATFSKAVLRTLMPLGMGSVDRLKITPVILTGWAATMLGTSLRLWCFRTLDRFFTFEVTLKEGHQLCIGGPYSYVRHPAYTGWILQCIGLALWNGGAGSWARESGFLSTVAGRVVASAFLTVEAYMCLSMVHRCSQEDMLMRDRFGAEWLAWASRVPYRLVPYLF</sequence>
<keyword evidence="5" id="KW-0808">Transferase</keyword>
<comment type="similarity">
    <text evidence="5">Belongs to the class VI-like SAM-binding methyltransferase superfamily. Isoprenylcysteine carboxyl methyltransferase family.</text>
</comment>
<reference evidence="7 8" key="1">
    <citation type="journal article" date="2012" name="Science">
        <title>The Paleozoic origin of enzymatic lignin decomposition reconstructed from 31 fungal genomes.</title>
        <authorList>
            <person name="Floudas D."/>
            <person name="Binder M."/>
            <person name="Riley R."/>
            <person name="Barry K."/>
            <person name="Blanchette R.A."/>
            <person name="Henrissat B."/>
            <person name="Martinez A.T."/>
            <person name="Otillar R."/>
            <person name="Spatafora J.W."/>
            <person name="Yadav J.S."/>
            <person name="Aerts A."/>
            <person name="Benoit I."/>
            <person name="Boyd A."/>
            <person name="Carlson A."/>
            <person name="Copeland A."/>
            <person name="Coutinho P.M."/>
            <person name="de Vries R.P."/>
            <person name="Ferreira P."/>
            <person name="Findley K."/>
            <person name="Foster B."/>
            <person name="Gaskell J."/>
            <person name="Glotzer D."/>
            <person name="Gorecki P."/>
            <person name="Heitman J."/>
            <person name="Hesse C."/>
            <person name="Hori C."/>
            <person name="Igarashi K."/>
            <person name="Jurgens J.A."/>
            <person name="Kallen N."/>
            <person name="Kersten P."/>
            <person name="Kohler A."/>
            <person name="Kuees U."/>
            <person name="Kumar T.K.A."/>
            <person name="Kuo A."/>
            <person name="LaButti K."/>
            <person name="Larrondo L.F."/>
            <person name="Lindquist E."/>
            <person name="Ling A."/>
            <person name="Lombard V."/>
            <person name="Lucas S."/>
            <person name="Lundell T."/>
            <person name="Martin R."/>
            <person name="McLaughlin D.J."/>
            <person name="Morgenstern I."/>
            <person name="Morin E."/>
            <person name="Murat C."/>
            <person name="Nagy L.G."/>
            <person name="Nolan M."/>
            <person name="Ohm R.A."/>
            <person name="Patyshakuliyeva A."/>
            <person name="Rokas A."/>
            <person name="Ruiz-Duenas F.J."/>
            <person name="Sabat G."/>
            <person name="Salamov A."/>
            <person name="Samejima M."/>
            <person name="Schmutz J."/>
            <person name="Slot J.C."/>
            <person name="St John F."/>
            <person name="Stenlid J."/>
            <person name="Sun H."/>
            <person name="Sun S."/>
            <person name="Syed K."/>
            <person name="Tsang A."/>
            <person name="Wiebenga A."/>
            <person name="Young D."/>
            <person name="Pisabarro A."/>
            <person name="Eastwood D.C."/>
            <person name="Martin F."/>
            <person name="Cullen D."/>
            <person name="Grigoriev I.V."/>
            <person name="Hibbett D.S."/>
        </authorList>
    </citation>
    <scope>NUCLEOTIDE SEQUENCE</scope>
    <source>
        <strain evidence="8">FP-58527</strain>
    </source>
</reference>
<comment type="catalytic activity">
    <reaction evidence="5">
        <text>[protein]-C-terminal S-[(2E,6E)-farnesyl]-L-cysteine + S-adenosyl-L-methionine = [protein]-C-terminal S-[(2E,6E)-farnesyl]-L-cysteine methyl ester + S-adenosyl-L-homocysteine</text>
        <dbReference type="Rhea" id="RHEA:21672"/>
        <dbReference type="Rhea" id="RHEA-COMP:12125"/>
        <dbReference type="Rhea" id="RHEA-COMP:12126"/>
        <dbReference type="ChEBI" id="CHEBI:57856"/>
        <dbReference type="ChEBI" id="CHEBI:59789"/>
        <dbReference type="ChEBI" id="CHEBI:90510"/>
        <dbReference type="ChEBI" id="CHEBI:90511"/>
        <dbReference type="EC" id="2.1.1.100"/>
    </reaction>
</comment>
<keyword evidence="4" id="KW-0472">Membrane</keyword>
<dbReference type="Gene3D" id="1.20.120.1630">
    <property type="match status" value="1"/>
</dbReference>
<keyword evidence="5" id="KW-0489">Methyltransferase</keyword>